<feature type="non-terminal residue" evidence="3">
    <location>
        <position position="1"/>
    </location>
</feature>
<feature type="non-terminal residue" evidence="3">
    <location>
        <position position="150"/>
    </location>
</feature>
<evidence type="ECO:0000313" key="3">
    <source>
        <dbReference type="EMBL" id="CAI8017836.1"/>
    </source>
</evidence>
<keyword evidence="1" id="KW-1133">Transmembrane helix</keyword>
<proteinExistence type="predicted"/>
<sequence>DSLTLTCLVIIPQNRDIDAVQSIVSTWSGPDRIVPGDRDTVTPLSQCGQGMYISFLSTSGLVESEDSGEFVCSVQVSGVENTLHNATNSDTISIKFGPTTEETCGPEPFVSPERGVVILTGVATGLVAVTILSLTVLTVVIIRRRQWKKQ</sequence>
<dbReference type="PROSITE" id="PS50835">
    <property type="entry name" value="IG_LIKE"/>
    <property type="match status" value="1"/>
</dbReference>
<dbReference type="EMBL" id="CASHTH010001660">
    <property type="protein sequence ID" value="CAI8017836.1"/>
    <property type="molecule type" value="Genomic_DNA"/>
</dbReference>
<dbReference type="AlphaFoldDB" id="A0AA35RWG1"/>
<dbReference type="InterPro" id="IPR007110">
    <property type="entry name" value="Ig-like_dom"/>
</dbReference>
<protein>
    <recommendedName>
        <fullName evidence="2">Ig-like domain-containing protein</fullName>
    </recommendedName>
</protein>
<gene>
    <name evidence="3" type="ORF">GBAR_LOCUS10764</name>
</gene>
<name>A0AA35RWG1_GEOBA</name>
<organism evidence="3 4">
    <name type="scientific">Geodia barretti</name>
    <name type="common">Barrett's horny sponge</name>
    <dbReference type="NCBI Taxonomy" id="519541"/>
    <lineage>
        <taxon>Eukaryota</taxon>
        <taxon>Metazoa</taxon>
        <taxon>Porifera</taxon>
        <taxon>Demospongiae</taxon>
        <taxon>Heteroscleromorpha</taxon>
        <taxon>Tetractinellida</taxon>
        <taxon>Astrophorina</taxon>
        <taxon>Geodiidae</taxon>
        <taxon>Geodia</taxon>
    </lineage>
</organism>
<keyword evidence="4" id="KW-1185">Reference proteome</keyword>
<keyword evidence="1" id="KW-0472">Membrane</keyword>
<evidence type="ECO:0000259" key="2">
    <source>
        <dbReference type="PROSITE" id="PS50835"/>
    </source>
</evidence>
<dbReference type="Proteomes" id="UP001174909">
    <property type="component" value="Unassembled WGS sequence"/>
</dbReference>
<evidence type="ECO:0000256" key="1">
    <source>
        <dbReference type="SAM" id="Phobius"/>
    </source>
</evidence>
<feature type="transmembrane region" description="Helical" evidence="1">
    <location>
        <begin position="116"/>
        <end position="142"/>
    </location>
</feature>
<comment type="caution">
    <text evidence="3">The sequence shown here is derived from an EMBL/GenBank/DDBJ whole genome shotgun (WGS) entry which is preliminary data.</text>
</comment>
<accession>A0AA35RWG1</accession>
<evidence type="ECO:0000313" key="4">
    <source>
        <dbReference type="Proteomes" id="UP001174909"/>
    </source>
</evidence>
<keyword evidence="1" id="KW-0812">Transmembrane</keyword>
<feature type="domain" description="Ig-like" evidence="2">
    <location>
        <begin position="1"/>
        <end position="93"/>
    </location>
</feature>
<reference evidence="3" key="1">
    <citation type="submission" date="2023-03" db="EMBL/GenBank/DDBJ databases">
        <authorList>
            <person name="Steffen K."/>
            <person name="Cardenas P."/>
        </authorList>
    </citation>
    <scope>NUCLEOTIDE SEQUENCE</scope>
</reference>